<feature type="compositionally biased region" description="Low complexity" evidence="1">
    <location>
        <begin position="63"/>
        <end position="78"/>
    </location>
</feature>
<gene>
    <name evidence="2" type="ORF">OKIOD_LOCUS12476</name>
</gene>
<dbReference type="EMBL" id="OU015566">
    <property type="protein sequence ID" value="CAG5108260.1"/>
    <property type="molecule type" value="Genomic_DNA"/>
</dbReference>
<accession>A0ABN7T0J0</accession>
<evidence type="ECO:0000256" key="1">
    <source>
        <dbReference type="SAM" id="MobiDB-lite"/>
    </source>
</evidence>
<protein>
    <submittedName>
        <fullName evidence="2">Oidioi.mRNA.OKI2018_I69.chr1.g3711.t1.cds</fullName>
    </submittedName>
</protein>
<feature type="region of interest" description="Disordered" evidence="1">
    <location>
        <begin position="116"/>
        <end position="140"/>
    </location>
</feature>
<feature type="compositionally biased region" description="Polar residues" evidence="1">
    <location>
        <begin position="116"/>
        <end position="133"/>
    </location>
</feature>
<name>A0ABN7T0J0_OIKDI</name>
<proteinExistence type="predicted"/>
<organism evidence="2 3">
    <name type="scientific">Oikopleura dioica</name>
    <name type="common">Tunicate</name>
    <dbReference type="NCBI Taxonomy" id="34765"/>
    <lineage>
        <taxon>Eukaryota</taxon>
        <taxon>Metazoa</taxon>
        <taxon>Chordata</taxon>
        <taxon>Tunicata</taxon>
        <taxon>Appendicularia</taxon>
        <taxon>Copelata</taxon>
        <taxon>Oikopleuridae</taxon>
        <taxon>Oikopleura</taxon>
    </lineage>
</organism>
<keyword evidence="3" id="KW-1185">Reference proteome</keyword>
<sequence>MDSLLAQGFDERMLAQMFGTGGTAGLDAMLGGSAKSFADPGSKTKSQATTKKEYGSSIKQEPKSTGYGSYGSSKTTTKASNKNSYGSVPMAGATSTGWGSSASTQQAARTQNQTFAYGNGSKNQTSYNQNQQAMPKAMPRGAADVGTKLQAISTAAEHYRLKCKRKILGRKALFRLEEIIAFHIRTGMSEFSDRHDMDIFAQLAEQVLLIIARAHAKAKIDELQQIASPEGFSFYTSSRNRWVLKNLQTLFQRYPCQEVKDRLLDAQHFEKSLYGVLHVVSYK</sequence>
<evidence type="ECO:0000313" key="3">
    <source>
        <dbReference type="Proteomes" id="UP001158576"/>
    </source>
</evidence>
<dbReference type="Proteomes" id="UP001158576">
    <property type="component" value="Chromosome 1"/>
</dbReference>
<evidence type="ECO:0000313" key="2">
    <source>
        <dbReference type="EMBL" id="CAG5108260.1"/>
    </source>
</evidence>
<feature type="region of interest" description="Disordered" evidence="1">
    <location>
        <begin position="36"/>
        <end position="84"/>
    </location>
</feature>
<reference evidence="2 3" key="1">
    <citation type="submission" date="2021-04" db="EMBL/GenBank/DDBJ databases">
        <authorList>
            <person name="Bliznina A."/>
        </authorList>
    </citation>
    <scope>NUCLEOTIDE SEQUENCE [LARGE SCALE GENOMIC DNA]</scope>
</reference>